<protein>
    <submittedName>
        <fullName evidence="3">Uncharacterized protein</fullName>
    </submittedName>
</protein>
<feature type="compositionally biased region" description="Basic and acidic residues" evidence="1">
    <location>
        <begin position="130"/>
        <end position="144"/>
    </location>
</feature>
<keyword evidence="2" id="KW-0732">Signal</keyword>
<feature type="region of interest" description="Disordered" evidence="1">
    <location>
        <begin position="103"/>
        <end position="144"/>
    </location>
</feature>
<dbReference type="EMBL" id="JANBPK010000020">
    <property type="protein sequence ID" value="KAJ2936754.1"/>
    <property type="molecule type" value="Genomic_DNA"/>
</dbReference>
<dbReference type="Proteomes" id="UP001140091">
    <property type="component" value="Unassembled WGS sequence"/>
</dbReference>
<organism evidence="3 4">
    <name type="scientific">Candolleomyces eurysporus</name>
    <dbReference type="NCBI Taxonomy" id="2828524"/>
    <lineage>
        <taxon>Eukaryota</taxon>
        <taxon>Fungi</taxon>
        <taxon>Dikarya</taxon>
        <taxon>Basidiomycota</taxon>
        <taxon>Agaricomycotina</taxon>
        <taxon>Agaricomycetes</taxon>
        <taxon>Agaricomycetidae</taxon>
        <taxon>Agaricales</taxon>
        <taxon>Agaricineae</taxon>
        <taxon>Psathyrellaceae</taxon>
        <taxon>Candolleomyces</taxon>
    </lineage>
</organism>
<feature type="signal peptide" evidence="2">
    <location>
        <begin position="1"/>
        <end position="23"/>
    </location>
</feature>
<dbReference type="OrthoDB" id="10291667at2759"/>
<evidence type="ECO:0000313" key="3">
    <source>
        <dbReference type="EMBL" id="KAJ2936754.1"/>
    </source>
</evidence>
<evidence type="ECO:0000313" key="4">
    <source>
        <dbReference type="Proteomes" id="UP001140091"/>
    </source>
</evidence>
<gene>
    <name evidence="3" type="ORF">H1R20_g353</name>
</gene>
<keyword evidence="4" id="KW-1185">Reference proteome</keyword>
<accession>A0A9W8JMF8</accession>
<comment type="caution">
    <text evidence="3">The sequence shown here is derived from an EMBL/GenBank/DDBJ whole genome shotgun (WGS) entry which is preliminary data.</text>
</comment>
<evidence type="ECO:0000256" key="2">
    <source>
        <dbReference type="SAM" id="SignalP"/>
    </source>
</evidence>
<dbReference type="AlphaFoldDB" id="A0A9W8JMF8"/>
<feature type="chain" id="PRO_5040951897" evidence="2">
    <location>
        <begin position="24"/>
        <end position="144"/>
    </location>
</feature>
<evidence type="ECO:0000256" key="1">
    <source>
        <dbReference type="SAM" id="MobiDB-lite"/>
    </source>
</evidence>
<name>A0A9W8JMF8_9AGAR</name>
<reference evidence="3" key="1">
    <citation type="submission" date="2022-06" db="EMBL/GenBank/DDBJ databases">
        <title>Genome Sequence of Candolleomyces eurysporus.</title>
        <authorList>
            <person name="Buettner E."/>
        </authorList>
    </citation>
    <scope>NUCLEOTIDE SEQUENCE</scope>
    <source>
        <strain evidence="3">VTCC 930004</strain>
    </source>
</reference>
<sequence>MRFAIAAWATFLSVLSILPIANSQPSPQASCFECPSADDGLNILLSSTLPDPTTGEFSCAYAGGGTCAYLGLQGQGGDLVSGTEFCPSAAVDICLARRQRMKERALPRSPRPPSPAAFVPKPNVMKTRKILRESRVKSREYSYH</sequence>
<feature type="non-terminal residue" evidence="3">
    <location>
        <position position="144"/>
    </location>
</feature>
<proteinExistence type="predicted"/>